<keyword evidence="4" id="KW-0804">Transcription</keyword>
<dbReference type="CDD" id="cd01104">
    <property type="entry name" value="HTH_MlrA-CarA"/>
    <property type="match status" value="1"/>
</dbReference>
<dbReference type="PROSITE" id="PS51332">
    <property type="entry name" value="B12_BINDING"/>
    <property type="match status" value="1"/>
</dbReference>
<dbReference type="GO" id="GO:0003700">
    <property type="term" value="F:DNA-binding transcription factor activity"/>
    <property type="evidence" value="ECO:0007669"/>
    <property type="project" value="InterPro"/>
</dbReference>
<dbReference type="PANTHER" id="PTHR30204">
    <property type="entry name" value="REDOX-CYCLING DRUG-SENSING TRANSCRIPTIONAL ACTIVATOR SOXR"/>
    <property type="match status" value="1"/>
</dbReference>
<dbReference type="InterPro" id="IPR006158">
    <property type="entry name" value="Cobalamin-bd"/>
</dbReference>
<dbReference type="Gene3D" id="3.40.50.280">
    <property type="entry name" value="Cobalamin-binding domain"/>
    <property type="match status" value="1"/>
</dbReference>
<protein>
    <submittedName>
        <fullName evidence="7">MerR family transcriptional regulator</fullName>
    </submittedName>
</protein>
<keyword evidence="3" id="KW-0238">DNA-binding</keyword>
<name>A0A059KRW0_9BURK</name>
<dbReference type="InterPro" id="IPR036724">
    <property type="entry name" value="Cobalamin-bd_sf"/>
</dbReference>
<dbReference type="PROSITE" id="PS50937">
    <property type="entry name" value="HTH_MERR_2"/>
    <property type="match status" value="1"/>
</dbReference>
<dbReference type="Proteomes" id="UP000026714">
    <property type="component" value="Unassembled WGS sequence"/>
</dbReference>
<evidence type="ECO:0000256" key="3">
    <source>
        <dbReference type="ARBA" id="ARBA00023125"/>
    </source>
</evidence>
<dbReference type="Pfam" id="PF02607">
    <property type="entry name" value="B12-binding_2"/>
    <property type="match status" value="1"/>
</dbReference>
<reference evidence="7 8" key="1">
    <citation type="journal article" date="2014" name="FEMS Microbiol. Ecol.">
        <title>Sphaerotilus natans encrusted with nanoball-shaped Fe(III) oxide minerals formed by nitrate-reducing mixotrophic Fe(II) oxidation.</title>
        <authorList>
            <person name="Park S."/>
            <person name="Kim D.H."/>
            <person name="Lee J.H."/>
            <person name="Hur H.G."/>
        </authorList>
    </citation>
    <scope>NUCLEOTIDE SEQUENCE [LARGE SCALE GENOMIC DNA]</scope>
    <source>
        <strain evidence="7 8">DSM 6575</strain>
    </source>
</reference>
<sequence>MNDRAPTALTMFTIAAVERDTRLGKDTLRVWERRYGFPRPLRDDNGERLYPHEQVEQLRHIRRLLDAGWRPGRIVGLPLEELQRVGQLSGGETAAAAEPALKAEPKALYELLRAHDVAGLRRALMQTLLRRGLAHFIGEVAQPLLVEIGEAWSRGQLEVFEEHLCSEAIETVLRTAIATAPEMRADGTPRVLLTTFPGELHGLGLLMAEALFTLEGASCMNLGCQTPMPDIVAAARAHRADIVALGFSMVSPAGASLDHLAELRARLPQPVELWAGTPQAAMQRRGVEGVLMLPTLGEIHQGIGRWHARAGTTRQSDDRHSND</sequence>
<dbReference type="Gene3D" id="1.10.1240.10">
    <property type="entry name" value="Methionine synthase domain"/>
    <property type="match status" value="1"/>
</dbReference>
<dbReference type="EMBL" id="AZRA01000005">
    <property type="protein sequence ID" value="KDB54227.1"/>
    <property type="molecule type" value="Genomic_DNA"/>
</dbReference>
<dbReference type="AlphaFoldDB" id="A0A059KRW0"/>
<feature type="domain" description="HTH merR-type" evidence="5">
    <location>
        <begin position="11"/>
        <end position="88"/>
    </location>
</feature>
<dbReference type="InterPro" id="IPR036594">
    <property type="entry name" value="Meth_synthase_dom"/>
</dbReference>
<evidence type="ECO:0000313" key="8">
    <source>
        <dbReference type="Proteomes" id="UP000026714"/>
    </source>
</evidence>
<dbReference type="SUPFAM" id="SSF46955">
    <property type="entry name" value="Putative DNA-binding domain"/>
    <property type="match status" value="1"/>
</dbReference>
<dbReference type="eggNOG" id="COG0789">
    <property type="taxonomic scope" value="Bacteria"/>
</dbReference>
<dbReference type="InterPro" id="IPR009061">
    <property type="entry name" value="DNA-bd_dom_put_sf"/>
</dbReference>
<dbReference type="eggNOG" id="COG5012">
    <property type="taxonomic scope" value="Bacteria"/>
</dbReference>
<keyword evidence="8" id="KW-1185">Reference proteome</keyword>
<keyword evidence="2" id="KW-0805">Transcription regulation</keyword>
<organism evidence="7 8">
    <name type="scientific">Sphaerotilus natans subsp. natans DSM 6575</name>
    <dbReference type="NCBI Taxonomy" id="1286631"/>
    <lineage>
        <taxon>Bacteria</taxon>
        <taxon>Pseudomonadati</taxon>
        <taxon>Pseudomonadota</taxon>
        <taxon>Betaproteobacteria</taxon>
        <taxon>Burkholderiales</taxon>
        <taxon>Sphaerotilaceae</taxon>
        <taxon>Sphaerotilus</taxon>
    </lineage>
</organism>
<evidence type="ECO:0000259" key="6">
    <source>
        <dbReference type="PROSITE" id="PS51332"/>
    </source>
</evidence>
<evidence type="ECO:0000256" key="4">
    <source>
        <dbReference type="ARBA" id="ARBA00023163"/>
    </source>
</evidence>
<dbReference type="SMART" id="SM00422">
    <property type="entry name" value="HTH_MERR"/>
    <property type="match status" value="1"/>
</dbReference>
<evidence type="ECO:0000256" key="1">
    <source>
        <dbReference type="ARBA" id="ARBA00022491"/>
    </source>
</evidence>
<gene>
    <name evidence="7" type="ORF">X805_02090</name>
</gene>
<dbReference type="Pfam" id="PF02310">
    <property type="entry name" value="B12-binding"/>
    <property type="match status" value="1"/>
</dbReference>
<dbReference type="GO" id="GO:0031419">
    <property type="term" value="F:cobalamin binding"/>
    <property type="evidence" value="ECO:0007669"/>
    <property type="project" value="InterPro"/>
</dbReference>
<evidence type="ECO:0000313" key="7">
    <source>
        <dbReference type="EMBL" id="KDB54227.1"/>
    </source>
</evidence>
<proteinExistence type="predicted"/>
<keyword evidence="1" id="KW-0678">Repressor</keyword>
<dbReference type="InterPro" id="IPR000551">
    <property type="entry name" value="MerR-type_HTH_dom"/>
</dbReference>
<dbReference type="Pfam" id="PF13411">
    <property type="entry name" value="MerR_1"/>
    <property type="match status" value="1"/>
</dbReference>
<evidence type="ECO:0000259" key="5">
    <source>
        <dbReference type="PROSITE" id="PS50937"/>
    </source>
</evidence>
<dbReference type="SUPFAM" id="SSF52242">
    <property type="entry name" value="Cobalamin (vitamin B12)-binding domain"/>
    <property type="match status" value="1"/>
</dbReference>
<dbReference type="PANTHER" id="PTHR30204:SF69">
    <property type="entry name" value="MERR-FAMILY TRANSCRIPTIONAL REGULATOR"/>
    <property type="match status" value="1"/>
</dbReference>
<feature type="domain" description="B12-binding" evidence="6">
    <location>
        <begin position="188"/>
        <end position="313"/>
    </location>
</feature>
<evidence type="ECO:0000256" key="2">
    <source>
        <dbReference type="ARBA" id="ARBA00023015"/>
    </source>
</evidence>
<dbReference type="STRING" id="34103.SAMN05421778_102120"/>
<dbReference type="InterPro" id="IPR003759">
    <property type="entry name" value="Cbl-bd_cap"/>
</dbReference>
<dbReference type="GO" id="GO:0046872">
    <property type="term" value="F:metal ion binding"/>
    <property type="evidence" value="ECO:0007669"/>
    <property type="project" value="InterPro"/>
</dbReference>
<dbReference type="PATRIC" id="fig|1286631.3.peg.205"/>
<dbReference type="InterPro" id="IPR047057">
    <property type="entry name" value="MerR_fam"/>
</dbReference>
<comment type="caution">
    <text evidence="7">The sequence shown here is derived from an EMBL/GenBank/DDBJ whole genome shotgun (WGS) entry which is preliminary data.</text>
</comment>
<dbReference type="GO" id="GO:0003677">
    <property type="term" value="F:DNA binding"/>
    <property type="evidence" value="ECO:0007669"/>
    <property type="project" value="UniProtKB-KW"/>
</dbReference>
<dbReference type="RefSeq" id="WP_051631419.1">
    <property type="nucleotide sequence ID" value="NZ_AZRA01000005.1"/>
</dbReference>
<accession>A0A059KRW0</accession>
<dbReference type="Gene3D" id="1.10.1660.10">
    <property type="match status" value="1"/>
</dbReference>